<reference evidence="1 2" key="1">
    <citation type="journal article" date="2021" name="Nat. Commun.">
        <title>Incipient diploidization of the medicinal plant Perilla within 10,000 years.</title>
        <authorList>
            <person name="Zhang Y."/>
            <person name="Shen Q."/>
            <person name="Leng L."/>
            <person name="Zhang D."/>
            <person name="Chen S."/>
            <person name="Shi Y."/>
            <person name="Ning Z."/>
            <person name="Chen S."/>
        </authorList>
    </citation>
    <scope>NUCLEOTIDE SEQUENCE [LARGE SCALE GENOMIC DNA]</scope>
    <source>
        <strain evidence="2">cv. PC099</strain>
    </source>
</reference>
<gene>
    <name evidence="1" type="ORF">C2S53_017015</name>
</gene>
<proteinExistence type="predicted"/>
<name>A0AAD4JHZ8_PERFH</name>
<dbReference type="AlphaFoldDB" id="A0AAD4JHZ8"/>
<organism evidence="1 2">
    <name type="scientific">Perilla frutescens var. hirtella</name>
    <name type="common">Perilla citriodora</name>
    <name type="synonym">Perilla setoyensis</name>
    <dbReference type="NCBI Taxonomy" id="608512"/>
    <lineage>
        <taxon>Eukaryota</taxon>
        <taxon>Viridiplantae</taxon>
        <taxon>Streptophyta</taxon>
        <taxon>Embryophyta</taxon>
        <taxon>Tracheophyta</taxon>
        <taxon>Spermatophyta</taxon>
        <taxon>Magnoliopsida</taxon>
        <taxon>eudicotyledons</taxon>
        <taxon>Gunneridae</taxon>
        <taxon>Pentapetalae</taxon>
        <taxon>asterids</taxon>
        <taxon>lamiids</taxon>
        <taxon>Lamiales</taxon>
        <taxon>Lamiaceae</taxon>
        <taxon>Nepetoideae</taxon>
        <taxon>Elsholtzieae</taxon>
        <taxon>Perilla</taxon>
    </lineage>
</organism>
<comment type="caution">
    <text evidence="1">The sequence shown here is derived from an EMBL/GenBank/DDBJ whole genome shotgun (WGS) entry which is preliminary data.</text>
</comment>
<accession>A0AAD4JHZ8</accession>
<protein>
    <submittedName>
        <fullName evidence="1">Uncharacterized protein</fullName>
    </submittedName>
</protein>
<dbReference type="Proteomes" id="UP001190926">
    <property type="component" value="Unassembled WGS sequence"/>
</dbReference>
<sequence>MLHGSLFGSIIRAGIYRQAYGVSGSAAGRQIPRNAGAFSGLMKGLKIETRLQLSILGNLGMKPSLVTVAENVPLPCGLSFRSYVHSGEQTEVEAGKNSKYFGDECVVMKGGKSKADSKRSDSWFGLSELKMLLIARI</sequence>
<evidence type="ECO:0000313" key="2">
    <source>
        <dbReference type="Proteomes" id="UP001190926"/>
    </source>
</evidence>
<evidence type="ECO:0000313" key="1">
    <source>
        <dbReference type="EMBL" id="KAH6834121.1"/>
    </source>
</evidence>
<keyword evidence="2" id="KW-1185">Reference proteome</keyword>
<dbReference type="EMBL" id="SDAM02000053">
    <property type="protein sequence ID" value="KAH6834121.1"/>
    <property type="molecule type" value="Genomic_DNA"/>
</dbReference>